<dbReference type="EMBL" id="BAABRP010000012">
    <property type="protein sequence ID" value="GAA5513983.1"/>
    <property type="molecule type" value="Genomic_DNA"/>
</dbReference>
<dbReference type="Proteomes" id="UP001401887">
    <property type="component" value="Unassembled WGS sequence"/>
</dbReference>
<sequence>MTFHLVAWLVLLDREGHVLLGRRAGVSYGEGLWGLPGGHVEPGEGLAEAAAREAREEVGVRVDPATLRFLGVSRYDLEGVVGTDFLFLAQTWEGRPHTSPETSEVAWFSPESLPPDCLPWLPGVLRAHLVQGVHLSEQRDGLAGLRLFPPVGQEDDSSPSR</sequence>
<evidence type="ECO:0000313" key="5">
    <source>
        <dbReference type="EMBL" id="GAA5513983.1"/>
    </source>
</evidence>
<name>A0ABP9WD21_9DEIO</name>
<dbReference type="InterPro" id="IPR020084">
    <property type="entry name" value="NUDIX_hydrolase_CS"/>
</dbReference>
<dbReference type="InterPro" id="IPR000086">
    <property type="entry name" value="NUDIX_hydrolase_dom"/>
</dbReference>
<keyword evidence="2 3" id="KW-0378">Hydrolase</keyword>
<dbReference type="RefSeq" id="WP_345466132.1">
    <property type="nucleotide sequence ID" value="NZ_BAABRP010000012.1"/>
</dbReference>
<reference evidence="5 6" key="1">
    <citation type="submission" date="2024-02" db="EMBL/GenBank/DDBJ databases">
        <title>Deinococcus carri NBRC 110142.</title>
        <authorList>
            <person name="Ichikawa N."/>
            <person name="Katano-Makiyama Y."/>
            <person name="Hidaka K."/>
        </authorList>
    </citation>
    <scope>NUCLEOTIDE SEQUENCE [LARGE SCALE GENOMIC DNA]</scope>
    <source>
        <strain evidence="5 6">NBRC 110142</strain>
    </source>
</reference>
<accession>A0ABP9WD21</accession>
<proteinExistence type="inferred from homology"/>
<evidence type="ECO:0000259" key="4">
    <source>
        <dbReference type="PROSITE" id="PS51462"/>
    </source>
</evidence>
<dbReference type="PANTHER" id="PTHR43046:SF16">
    <property type="entry name" value="ADP-RIBOSE PYROPHOSPHATASE YJHB-RELATED"/>
    <property type="match status" value="1"/>
</dbReference>
<dbReference type="SUPFAM" id="SSF55811">
    <property type="entry name" value="Nudix"/>
    <property type="match status" value="1"/>
</dbReference>
<dbReference type="InterPro" id="IPR020476">
    <property type="entry name" value="Nudix_hydrolase"/>
</dbReference>
<keyword evidence="6" id="KW-1185">Reference proteome</keyword>
<dbReference type="Pfam" id="PF00293">
    <property type="entry name" value="NUDIX"/>
    <property type="match status" value="1"/>
</dbReference>
<comment type="similarity">
    <text evidence="3">Belongs to the Nudix hydrolase family.</text>
</comment>
<dbReference type="Gene3D" id="3.90.79.10">
    <property type="entry name" value="Nucleoside Triphosphate Pyrophosphohydrolase"/>
    <property type="match status" value="1"/>
</dbReference>
<dbReference type="PROSITE" id="PS00893">
    <property type="entry name" value="NUDIX_BOX"/>
    <property type="match status" value="1"/>
</dbReference>
<dbReference type="PRINTS" id="PR00502">
    <property type="entry name" value="NUDIXFAMILY"/>
</dbReference>
<organism evidence="5 6">
    <name type="scientific">Deinococcus carri</name>
    <dbReference type="NCBI Taxonomy" id="1211323"/>
    <lineage>
        <taxon>Bacteria</taxon>
        <taxon>Thermotogati</taxon>
        <taxon>Deinococcota</taxon>
        <taxon>Deinococci</taxon>
        <taxon>Deinococcales</taxon>
        <taxon>Deinococcaceae</taxon>
        <taxon>Deinococcus</taxon>
    </lineage>
</organism>
<comment type="cofactor">
    <cofactor evidence="1">
        <name>Mg(2+)</name>
        <dbReference type="ChEBI" id="CHEBI:18420"/>
    </cofactor>
</comment>
<protein>
    <recommendedName>
        <fullName evidence="4">Nudix hydrolase domain-containing protein</fullName>
    </recommendedName>
</protein>
<dbReference type="InterPro" id="IPR015797">
    <property type="entry name" value="NUDIX_hydrolase-like_dom_sf"/>
</dbReference>
<dbReference type="PANTHER" id="PTHR43046">
    <property type="entry name" value="GDP-MANNOSE MANNOSYL HYDROLASE"/>
    <property type="match status" value="1"/>
</dbReference>
<gene>
    <name evidence="5" type="ORF">Dcar01_02732</name>
</gene>
<evidence type="ECO:0000256" key="1">
    <source>
        <dbReference type="ARBA" id="ARBA00001946"/>
    </source>
</evidence>
<evidence type="ECO:0000256" key="3">
    <source>
        <dbReference type="RuleBase" id="RU003476"/>
    </source>
</evidence>
<evidence type="ECO:0000313" key="6">
    <source>
        <dbReference type="Proteomes" id="UP001401887"/>
    </source>
</evidence>
<comment type="caution">
    <text evidence="5">The sequence shown here is derived from an EMBL/GenBank/DDBJ whole genome shotgun (WGS) entry which is preliminary data.</text>
</comment>
<evidence type="ECO:0000256" key="2">
    <source>
        <dbReference type="ARBA" id="ARBA00022801"/>
    </source>
</evidence>
<dbReference type="PROSITE" id="PS51462">
    <property type="entry name" value="NUDIX"/>
    <property type="match status" value="1"/>
</dbReference>
<feature type="domain" description="Nudix hydrolase" evidence="4">
    <location>
        <begin position="2"/>
        <end position="130"/>
    </location>
</feature>